<dbReference type="EMBL" id="JAADZU010000014">
    <property type="protein sequence ID" value="NDK89258.1"/>
    <property type="molecule type" value="Genomic_DNA"/>
</dbReference>
<evidence type="ECO:0008006" key="5">
    <source>
        <dbReference type="Google" id="ProtNLM"/>
    </source>
</evidence>
<gene>
    <name evidence="3" type="ORF">GYA93_06625</name>
</gene>
<keyword evidence="2" id="KW-0812">Transmembrane</keyword>
<evidence type="ECO:0000256" key="2">
    <source>
        <dbReference type="SAM" id="Phobius"/>
    </source>
</evidence>
<keyword evidence="2" id="KW-1133">Transmembrane helix</keyword>
<name>A0A7K3LM02_9ACTN</name>
<feature type="compositionally biased region" description="Low complexity" evidence="1">
    <location>
        <begin position="131"/>
        <end position="143"/>
    </location>
</feature>
<dbReference type="Pfam" id="PF11209">
    <property type="entry name" value="LmeA"/>
    <property type="match status" value="1"/>
</dbReference>
<evidence type="ECO:0000313" key="3">
    <source>
        <dbReference type="EMBL" id="NDK89258.1"/>
    </source>
</evidence>
<proteinExistence type="predicted"/>
<keyword evidence="2" id="KW-0472">Membrane</keyword>
<feature type="compositionally biased region" description="Basic and acidic residues" evidence="1">
    <location>
        <begin position="7"/>
        <end position="20"/>
    </location>
</feature>
<accession>A0A7K3LM02</accession>
<feature type="region of interest" description="Disordered" evidence="1">
    <location>
        <begin position="1"/>
        <end position="160"/>
    </location>
</feature>
<feature type="compositionally biased region" description="Low complexity" evidence="1">
    <location>
        <begin position="53"/>
        <end position="74"/>
    </location>
</feature>
<dbReference type="AlphaFoldDB" id="A0A7K3LM02"/>
<reference evidence="3 4" key="1">
    <citation type="submission" date="2020-01" db="EMBL/GenBank/DDBJ databases">
        <title>Investigation of new actinobacteria for the biodesulphurisation of diesel fuel.</title>
        <authorList>
            <person name="Athi Narayanan S.M."/>
        </authorList>
    </citation>
    <scope>NUCLEOTIDE SEQUENCE [LARGE SCALE GENOMIC DNA]</scope>
    <source>
        <strain evidence="3 4">213E</strain>
    </source>
</reference>
<comment type="caution">
    <text evidence="3">The sequence shown here is derived from an EMBL/GenBank/DDBJ whole genome shotgun (WGS) entry which is preliminary data.</text>
</comment>
<keyword evidence="4" id="KW-1185">Reference proteome</keyword>
<feature type="transmembrane region" description="Helical" evidence="2">
    <location>
        <begin position="169"/>
        <end position="192"/>
    </location>
</feature>
<dbReference type="Proteomes" id="UP000466307">
    <property type="component" value="Unassembled WGS sequence"/>
</dbReference>
<dbReference type="InterPro" id="IPR021373">
    <property type="entry name" value="DUF2993"/>
</dbReference>
<dbReference type="RefSeq" id="WP_059036805.1">
    <property type="nucleotide sequence ID" value="NZ_JAADZU010000014.1"/>
</dbReference>
<organism evidence="3 4">
    <name type="scientific">Gordonia desulfuricans</name>
    <dbReference type="NCBI Taxonomy" id="89051"/>
    <lineage>
        <taxon>Bacteria</taxon>
        <taxon>Bacillati</taxon>
        <taxon>Actinomycetota</taxon>
        <taxon>Actinomycetes</taxon>
        <taxon>Mycobacteriales</taxon>
        <taxon>Gordoniaceae</taxon>
        <taxon>Gordonia</taxon>
    </lineage>
</organism>
<sequence length="433" mass="44220">MSEDPNDESRTAPSTDDRGGVGRSQDVPATGHPATDDPATREMTGAKSGESPDSATTDSATTDGATTDSATAGDEPAGGEPSTEPAETAATDMWEPIATAEQPRAYSQMSEAPTSPTPTDPRNAASAKPATATFTSTGTQTLPPQEPPTQPPADGVVTSAPGRGGKGKFIALGAVGVVLLVVIALVGSELFFRSRITNCLQDQLGEITGQPVSVSLSKKPVLVQVISKNLPYVQIDTDDSGGSSAIRLHVRADGVTQSGDAVKIDSVKGTGFVSFQRIVDLSKDGQFGLGGQGSGQTGGTTGGTGGENFLANTQITSLVGNPADGTIKVDAAAQLGFIPIPVSLTLKPVLDQGKVTFTAVEASAFIFGIPADYAQQFVDGFGDTLFGELTDDITVQDLKVTEQGVDFSVTGSNLDLSQMQTAGGQQTSSCSLF</sequence>
<protein>
    <recommendedName>
        <fullName evidence="5">DUF2993 domain-containing protein</fullName>
    </recommendedName>
</protein>
<evidence type="ECO:0000256" key="1">
    <source>
        <dbReference type="SAM" id="MobiDB-lite"/>
    </source>
</evidence>
<feature type="compositionally biased region" description="Polar residues" evidence="1">
    <location>
        <begin position="105"/>
        <end position="114"/>
    </location>
</feature>
<evidence type="ECO:0000313" key="4">
    <source>
        <dbReference type="Proteomes" id="UP000466307"/>
    </source>
</evidence>